<evidence type="ECO:0000313" key="3">
    <source>
        <dbReference type="Proteomes" id="UP000601223"/>
    </source>
</evidence>
<dbReference type="EMBL" id="BONF01000027">
    <property type="protein sequence ID" value="GIF83124.1"/>
    <property type="molecule type" value="Genomic_DNA"/>
</dbReference>
<evidence type="ECO:0000313" key="2">
    <source>
        <dbReference type="EMBL" id="GIF83124.1"/>
    </source>
</evidence>
<dbReference type="Proteomes" id="UP000601223">
    <property type="component" value="Unassembled WGS sequence"/>
</dbReference>
<accession>A0A8J3JTZ1</accession>
<protein>
    <submittedName>
        <fullName evidence="2">Uncharacterized protein</fullName>
    </submittedName>
</protein>
<organism evidence="2 3">
    <name type="scientific">Catellatospora bangladeshensis</name>
    <dbReference type="NCBI Taxonomy" id="310355"/>
    <lineage>
        <taxon>Bacteria</taxon>
        <taxon>Bacillati</taxon>
        <taxon>Actinomycetota</taxon>
        <taxon>Actinomycetes</taxon>
        <taxon>Micromonosporales</taxon>
        <taxon>Micromonosporaceae</taxon>
        <taxon>Catellatospora</taxon>
    </lineage>
</organism>
<evidence type="ECO:0000256" key="1">
    <source>
        <dbReference type="SAM" id="MobiDB-lite"/>
    </source>
</evidence>
<sequence length="140" mass="15711">MTRRHDQAYRDAQQLLHRHQPDPTGKRCDQQRCAADSWPCTAVTTAQRLITRCDTNSHSQAMSHDNEIAPTWRLTATAYTVSPTTPLCRDMGDVMELMHRMGTVSIAQLAVRLGRPRLVITLILRALVACGWAVHPSPAR</sequence>
<dbReference type="RefSeq" id="WP_203749490.1">
    <property type="nucleotide sequence ID" value="NZ_BONF01000027.1"/>
</dbReference>
<dbReference type="AlphaFoldDB" id="A0A8J3JTZ1"/>
<keyword evidence="3" id="KW-1185">Reference proteome</keyword>
<comment type="caution">
    <text evidence="2">The sequence shown here is derived from an EMBL/GenBank/DDBJ whole genome shotgun (WGS) entry which is preliminary data.</text>
</comment>
<gene>
    <name evidence="2" type="ORF">Cba03nite_44730</name>
</gene>
<feature type="region of interest" description="Disordered" evidence="1">
    <location>
        <begin position="1"/>
        <end position="27"/>
    </location>
</feature>
<name>A0A8J3JTZ1_9ACTN</name>
<proteinExistence type="predicted"/>
<reference evidence="2 3" key="1">
    <citation type="submission" date="2021-01" db="EMBL/GenBank/DDBJ databases">
        <title>Whole genome shotgun sequence of Catellatospora bangladeshensis NBRC 107357.</title>
        <authorList>
            <person name="Komaki H."/>
            <person name="Tamura T."/>
        </authorList>
    </citation>
    <scope>NUCLEOTIDE SEQUENCE [LARGE SCALE GENOMIC DNA]</scope>
    <source>
        <strain evidence="2 3">NBRC 107357</strain>
    </source>
</reference>